<protein>
    <submittedName>
        <fullName evidence="1">Adenine methyltransferase</fullName>
    </submittedName>
</protein>
<dbReference type="OrthoDB" id="189843at2"/>
<dbReference type="Proteomes" id="UP000237310">
    <property type="component" value="Unassembled WGS sequence"/>
</dbReference>
<evidence type="ECO:0000313" key="2">
    <source>
        <dbReference type="Proteomes" id="UP000237310"/>
    </source>
</evidence>
<proteinExistence type="predicted"/>
<dbReference type="GO" id="GO:0003677">
    <property type="term" value="F:DNA binding"/>
    <property type="evidence" value="ECO:0007669"/>
    <property type="project" value="InterPro"/>
</dbReference>
<dbReference type="GO" id="GO:0009007">
    <property type="term" value="F:site-specific DNA-methyltransferase (adenine-specific) activity"/>
    <property type="evidence" value="ECO:0007669"/>
    <property type="project" value="InterPro"/>
</dbReference>
<dbReference type="PROSITE" id="PS00092">
    <property type="entry name" value="N6_MTASE"/>
    <property type="match status" value="1"/>
</dbReference>
<keyword evidence="1" id="KW-0808">Transferase</keyword>
<dbReference type="EMBL" id="PQVG01000006">
    <property type="protein sequence ID" value="POY38646.1"/>
    <property type="molecule type" value="Genomic_DNA"/>
</dbReference>
<keyword evidence="1" id="KW-0489">Methyltransferase</keyword>
<organism evidence="1 2">
    <name type="scientific">Flavobacterium alvei</name>
    <dbReference type="NCBI Taxonomy" id="2080416"/>
    <lineage>
        <taxon>Bacteria</taxon>
        <taxon>Pseudomonadati</taxon>
        <taxon>Bacteroidota</taxon>
        <taxon>Flavobacteriia</taxon>
        <taxon>Flavobacteriales</taxon>
        <taxon>Flavobacteriaceae</taxon>
        <taxon>Flavobacterium</taxon>
    </lineage>
</organism>
<evidence type="ECO:0000313" key="1">
    <source>
        <dbReference type="EMBL" id="POY38646.1"/>
    </source>
</evidence>
<dbReference type="InterPro" id="IPR002052">
    <property type="entry name" value="DNA_methylase_N6_adenine_CS"/>
</dbReference>
<dbReference type="Pfam" id="PF05869">
    <property type="entry name" value="Dam"/>
    <property type="match status" value="1"/>
</dbReference>
<keyword evidence="2" id="KW-1185">Reference proteome</keyword>
<dbReference type="GO" id="GO:0009307">
    <property type="term" value="P:DNA restriction-modification system"/>
    <property type="evidence" value="ECO:0007669"/>
    <property type="project" value="InterPro"/>
</dbReference>
<name>A0A2S5A7Z2_9FLAO</name>
<dbReference type="AlphaFoldDB" id="A0A2S5A7Z2"/>
<gene>
    <name evidence="1" type="ORF">C3L50_10915</name>
</gene>
<comment type="caution">
    <text evidence="1">The sequence shown here is derived from an EMBL/GenBank/DDBJ whole genome shotgun (WGS) entry which is preliminary data.</text>
</comment>
<sequence>MNTSFERCKETKVEWLTPPELAIKLGKFDLDPCSPINPPFLHAKNNFTISDDGLSKDWFGRVYLNPPYGRGMELWLEKLKFHGNGIALIFARTETKCFFDHIWNDADAILFVKGRIRFYHISGIQAGTPGAPSVFIAYGKENALALKNSGIEGRYLDLKL</sequence>
<dbReference type="GO" id="GO:0032259">
    <property type="term" value="P:methylation"/>
    <property type="evidence" value="ECO:0007669"/>
    <property type="project" value="UniProtKB-KW"/>
</dbReference>
<reference evidence="1 2" key="1">
    <citation type="submission" date="2018-01" db="EMBL/GenBank/DDBJ databases">
        <authorList>
            <person name="Gaut B.S."/>
            <person name="Morton B.R."/>
            <person name="Clegg M.T."/>
            <person name="Duvall M.R."/>
        </authorList>
    </citation>
    <scope>NUCLEOTIDE SEQUENCE [LARGE SCALE GENOMIC DNA]</scope>
    <source>
        <strain evidence="1 2">HR-AY</strain>
    </source>
</reference>
<accession>A0A2S5A7Z2</accession>
<dbReference type="RefSeq" id="WP_103806221.1">
    <property type="nucleotide sequence ID" value="NZ_CAKZGH010000032.1"/>
</dbReference>
<dbReference type="InterPro" id="IPR008593">
    <property type="entry name" value="Dam_MeTrfase"/>
</dbReference>